<evidence type="ECO:0000313" key="1">
    <source>
        <dbReference type="EMBL" id="KAK4549788.1"/>
    </source>
</evidence>
<protein>
    <recommendedName>
        <fullName evidence="3">Spherulin-4</fullName>
    </recommendedName>
</protein>
<dbReference type="AlphaFoldDB" id="A0AAV9JVR5"/>
<dbReference type="PANTHER" id="PTHR35040">
    <property type="match status" value="1"/>
</dbReference>
<reference evidence="1 2" key="1">
    <citation type="submission" date="2021-11" db="EMBL/GenBank/DDBJ databases">
        <title>Black yeast isolated from Biological Soil Crust.</title>
        <authorList>
            <person name="Kurbessoian T."/>
        </authorList>
    </citation>
    <scope>NUCLEOTIDE SEQUENCE [LARGE SCALE GENOMIC DNA]</scope>
    <source>
        <strain evidence="1 2">CCFEE 5522</strain>
    </source>
</reference>
<sequence length="270" mass="29118">MVNYGFVLVPMYIYPTPGAWDPLFSAAKANPNVTFQAVINPWDGPGAGSCPDTNFINATSYLNAISNIKTLAYVHTANQYDCGPYGNWICPCSQPLSALEANITTYQNWPTASCSTNNAKDIHIDGIFFDEAPTDGNCTAYMQNATAFAKTTLTHGNTVLFNPGGAVNASYWSIADYINVFEDSEAAYDIADIGALDGQGAYRAQSTMIIYGDTDESTTLHRDVNTILSSKNDDMAGLYITDKTIYSEFPGNWTGFVSEVAAVVKANMGS</sequence>
<name>A0AAV9JVR5_9PEZI</name>
<dbReference type="Pfam" id="PF12138">
    <property type="entry name" value="Spherulin4"/>
    <property type="match status" value="1"/>
</dbReference>
<evidence type="ECO:0008006" key="3">
    <source>
        <dbReference type="Google" id="ProtNLM"/>
    </source>
</evidence>
<dbReference type="InterPro" id="IPR021986">
    <property type="entry name" value="Spherulin4"/>
</dbReference>
<dbReference type="PANTHER" id="PTHR35040:SF9">
    <property type="entry name" value="4-LIKE CELL SURFACE PROTEIN, PUTATIVE (AFU_ORTHOLOGUE AFUA_4G14080)-RELATED"/>
    <property type="match status" value="1"/>
</dbReference>
<gene>
    <name evidence="1" type="ORF">LTR36_005089</name>
</gene>
<proteinExistence type="predicted"/>
<keyword evidence="2" id="KW-1185">Reference proteome</keyword>
<comment type="caution">
    <text evidence="1">The sequence shown here is derived from an EMBL/GenBank/DDBJ whole genome shotgun (WGS) entry which is preliminary data.</text>
</comment>
<evidence type="ECO:0000313" key="2">
    <source>
        <dbReference type="Proteomes" id="UP001324427"/>
    </source>
</evidence>
<organism evidence="1 2">
    <name type="scientific">Oleoguttula mirabilis</name>
    <dbReference type="NCBI Taxonomy" id="1507867"/>
    <lineage>
        <taxon>Eukaryota</taxon>
        <taxon>Fungi</taxon>
        <taxon>Dikarya</taxon>
        <taxon>Ascomycota</taxon>
        <taxon>Pezizomycotina</taxon>
        <taxon>Dothideomycetes</taxon>
        <taxon>Dothideomycetidae</taxon>
        <taxon>Mycosphaerellales</taxon>
        <taxon>Teratosphaeriaceae</taxon>
        <taxon>Oleoguttula</taxon>
    </lineage>
</organism>
<accession>A0AAV9JVR5</accession>
<dbReference type="EMBL" id="JAVFHQ010000003">
    <property type="protein sequence ID" value="KAK4549788.1"/>
    <property type="molecule type" value="Genomic_DNA"/>
</dbReference>
<dbReference type="Proteomes" id="UP001324427">
    <property type="component" value="Unassembled WGS sequence"/>
</dbReference>